<feature type="compositionally biased region" description="Low complexity" evidence="1">
    <location>
        <begin position="63"/>
        <end position="78"/>
    </location>
</feature>
<evidence type="ECO:0000256" key="2">
    <source>
        <dbReference type="SAM" id="Phobius"/>
    </source>
</evidence>
<feature type="compositionally biased region" description="Gly residues" evidence="1">
    <location>
        <begin position="18"/>
        <end position="32"/>
    </location>
</feature>
<accession>A0AA39WJH2</accession>
<feature type="compositionally biased region" description="Polar residues" evidence="1">
    <location>
        <begin position="366"/>
        <end position="376"/>
    </location>
</feature>
<gene>
    <name evidence="3" type="ORF">B0T14DRAFT_568135</name>
</gene>
<feature type="compositionally biased region" description="Low complexity" evidence="1">
    <location>
        <begin position="39"/>
        <end position="55"/>
    </location>
</feature>
<dbReference type="EMBL" id="JAULSU010000005">
    <property type="protein sequence ID" value="KAK0616540.1"/>
    <property type="molecule type" value="Genomic_DNA"/>
</dbReference>
<feature type="transmembrane region" description="Helical" evidence="2">
    <location>
        <begin position="143"/>
        <end position="164"/>
    </location>
</feature>
<dbReference type="Proteomes" id="UP001175000">
    <property type="component" value="Unassembled WGS sequence"/>
</dbReference>
<comment type="caution">
    <text evidence="3">The sequence shown here is derived from an EMBL/GenBank/DDBJ whole genome shotgun (WGS) entry which is preliminary data.</text>
</comment>
<reference evidence="3" key="1">
    <citation type="submission" date="2023-06" db="EMBL/GenBank/DDBJ databases">
        <title>Genome-scale phylogeny and comparative genomics of the fungal order Sordariales.</title>
        <authorList>
            <consortium name="Lawrence Berkeley National Laboratory"/>
            <person name="Hensen N."/>
            <person name="Bonometti L."/>
            <person name="Westerberg I."/>
            <person name="Brannstrom I.O."/>
            <person name="Guillou S."/>
            <person name="Cros-Aarteil S."/>
            <person name="Calhoun S."/>
            <person name="Haridas S."/>
            <person name="Kuo A."/>
            <person name="Mondo S."/>
            <person name="Pangilinan J."/>
            <person name="Riley R."/>
            <person name="Labutti K."/>
            <person name="Andreopoulos B."/>
            <person name="Lipzen A."/>
            <person name="Chen C."/>
            <person name="Yanf M."/>
            <person name="Daum C."/>
            <person name="Ng V."/>
            <person name="Clum A."/>
            <person name="Steindorff A."/>
            <person name="Ohm R."/>
            <person name="Martin F."/>
            <person name="Silar P."/>
            <person name="Natvig D."/>
            <person name="Lalanne C."/>
            <person name="Gautier V."/>
            <person name="Ament-Velasquez S.L."/>
            <person name="Kruys A."/>
            <person name="Hutchinson M.I."/>
            <person name="Powell A.J."/>
            <person name="Barry K."/>
            <person name="Miller A.N."/>
            <person name="Grigoriev I.V."/>
            <person name="Debuchy R."/>
            <person name="Gladieux P."/>
            <person name="Thoren M.H."/>
            <person name="Johannesson H."/>
        </authorList>
    </citation>
    <scope>NUCLEOTIDE SEQUENCE</scope>
    <source>
        <strain evidence="3">CBS 606.72</strain>
    </source>
</reference>
<feature type="compositionally biased region" description="Gly residues" evidence="1">
    <location>
        <begin position="86"/>
        <end position="125"/>
    </location>
</feature>
<dbReference type="AlphaFoldDB" id="A0AA39WJH2"/>
<feature type="region of interest" description="Disordered" evidence="1">
    <location>
        <begin position="340"/>
        <end position="395"/>
    </location>
</feature>
<organism evidence="3 4">
    <name type="scientific">Immersiella caudata</name>
    <dbReference type="NCBI Taxonomy" id="314043"/>
    <lineage>
        <taxon>Eukaryota</taxon>
        <taxon>Fungi</taxon>
        <taxon>Dikarya</taxon>
        <taxon>Ascomycota</taxon>
        <taxon>Pezizomycotina</taxon>
        <taxon>Sordariomycetes</taxon>
        <taxon>Sordariomycetidae</taxon>
        <taxon>Sordariales</taxon>
        <taxon>Lasiosphaeriaceae</taxon>
        <taxon>Immersiella</taxon>
    </lineage>
</organism>
<feature type="region of interest" description="Disordered" evidence="1">
    <location>
        <begin position="234"/>
        <end position="260"/>
    </location>
</feature>
<name>A0AA39WJH2_9PEZI</name>
<evidence type="ECO:0000313" key="4">
    <source>
        <dbReference type="Proteomes" id="UP001175000"/>
    </source>
</evidence>
<keyword evidence="2" id="KW-1133">Transmembrane helix</keyword>
<keyword evidence="4" id="KW-1185">Reference proteome</keyword>
<protein>
    <submittedName>
        <fullName evidence="3">Uncharacterized protein</fullName>
    </submittedName>
</protein>
<evidence type="ECO:0000313" key="3">
    <source>
        <dbReference type="EMBL" id="KAK0616540.1"/>
    </source>
</evidence>
<feature type="region of interest" description="Disordered" evidence="1">
    <location>
        <begin position="289"/>
        <end position="310"/>
    </location>
</feature>
<evidence type="ECO:0000256" key="1">
    <source>
        <dbReference type="SAM" id="MobiDB-lite"/>
    </source>
</evidence>
<feature type="region of interest" description="Disordered" evidence="1">
    <location>
        <begin position="1"/>
        <end position="138"/>
    </location>
</feature>
<sequence length="395" mass="38361">MHLSASLKREKRHEGHEAGGYPGWIRPGGNGGAAPIQIPTTARNGGAAPTGNNGNIVGGGRAGSTPTPGVGSGPATPSFNPDTVSGGIGGSPQATGGPGTGGSGGSGSGGDGSGGSGTGSGGSGNGSDPLANNSGGRSGLSPGATAGLVVGLLALLALLALLLFKFRKTPLVQRILSPFTRLFAGSTAAGVAAGAATVAATGAINNPPPPSMRETGAGAPMTAAAIAATTAASSSANPANPFGDHNRIPTPEPVRVTPVSTASPMTAAGFLSPAAASVAAAIASSSAAASAGTSRNSLPPPPTPPKDYLRASSMSHASMVSTHTGGSAVMSPSLMSWPMPPPVSLPMTPPTTATSPRTPKQHTRQDPSLSSSQWISMEQPGETVVRINHPRRLGM</sequence>
<keyword evidence="2" id="KW-0472">Membrane</keyword>
<keyword evidence="2" id="KW-0812">Transmembrane</keyword>
<proteinExistence type="predicted"/>
<feature type="compositionally biased region" description="Pro residues" evidence="1">
    <location>
        <begin position="340"/>
        <end position="349"/>
    </location>
</feature>